<proteinExistence type="predicted"/>
<dbReference type="AlphaFoldDB" id="A0A161X5F2"/>
<reference evidence="2" key="1">
    <citation type="journal article" date="2016" name="Nat. Genet.">
        <title>A high-quality carrot genome assembly provides new insights into carotenoid accumulation and asterid genome evolution.</title>
        <authorList>
            <person name="Iorizzo M."/>
            <person name="Ellison S."/>
            <person name="Senalik D."/>
            <person name="Zeng P."/>
            <person name="Satapoomin P."/>
            <person name="Huang J."/>
            <person name="Bowman M."/>
            <person name="Iovene M."/>
            <person name="Sanseverino W."/>
            <person name="Cavagnaro P."/>
            <person name="Yildiz M."/>
            <person name="Macko-Podgorni A."/>
            <person name="Moranska E."/>
            <person name="Grzebelus E."/>
            <person name="Grzebelus D."/>
            <person name="Ashrafi H."/>
            <person name="Zheng Z."/>
            <person name="Cheng S."/>
            <person name="Spooner D."/>
            <person name="Van Deynze A."/>
            <person name="Simon P."/>
        </authorList>
    </citation>
    <scope>NUCLEOTIDE SEQUENCE</scope>
    <source>
        <tissue evidence="2">Leaf</tissue>
    </source>
</reference>
<keyword evidence="3" id="KW-1185">Reference proteome</keyword>
<dbReference type="Gramene" id="KZN06155">
    <property type="protein sequence ID" value="KZN06155"/>
    <property type="gene ID" value="DCAR_006992"/>
</dbReference>
<dbReference type="OrthoDB" id="760044at2759"/>
<dbReference type="Proteomes" id="UP000077755">
    <property type="component" value="Chromosome 2"/>
</dbReference>
<dbReference type="KEGG" id="dcr:108208910"/>
<dbReference type="EMBL" id="CP093344">
    <property type="protein sequence ID" value="WOG88663.1"/>
    <property type="molecule type" value="Genomic_DNA"/>
</dbReference>
<name>A0A161X5F2_DAUCS</name>
<feature type="compositionally biased region" description="Polar residues" evidence="1">
    <location>
        <begin position="21"/>
        <end position="33"/>
    </location>
</feature>
<dbReference type="PANTHER" id="PTHR35714:SF1">
    <property type="entry name" value="OS02G0715300 PROTEIN"/>
    <property type="match status" value="1"/>
</dbReference>
<evidence type="ECO:0000313" key="3">
    <source>
        <dbReference type="Proteomes" id="UP000077755"/>
    </source>
</evidence>
<reference evidence="2" key="2">
    <citation type="submission" date="2022-03" db="EMBL/GenBank/DDBJ databases">
        <title>Draft title - Genomic analysis of global carrot germplasm unveils the trajectory of domestication and the origin of high carotenoid orange carrot.</title>
        <authorList>
            <person name="Iorizzo M."/>
            <person name="Ellison S."/>
            <person name="Senalik D."/>
            <person name="Macko-Podgorni A."/>
            <person name="Grzebelus D."/>
            <person name="Bostan H."/>
            <person name="Rolling W."/>
            <person name="Curaba J."/>
            <person name="Simon P."/>
        </authorList>
    </citation>
    <scope>NUCLEOTIDE SEQUENCE</scope>
    <source>
        <tissue evidence="2">Leaf</tissue>
    </source>
</reference>
<gene>
    <name evidence="2" type="ORF">DCAR_0207898</name>
</gene>
<dbReference type="PANTHER" id="PTHR35714">
    <property type="entry name" value="OS02G0715300 PROTEIN"/>
    <property type="match status" value="1"/>
</dbReference>
<organism evidence="2 3">
    <name type="scientific">Daucus carota subsp. sativus</name>
    <name type="common">Carrot</name>
    <dbReference type="NCBI Taxonomy" id="79200"/>
    <lineage>
        <taxon>Eukaryota</taxon>
        <taxon>Viridiplantae</taxon>
        <taxon>Streptophyta</taxon>
        <taxon>Embryophyta</taxon>
        <taxon>Tracheophyta</taxon>
        <taxon>Spermatophyta</taxon>
        <taxon>Magnoliopsida</taxon>
        <taxon>eudicotyledons</taxon>
        <taxon>Gunneridae</taxon>
        <taxon>Pentapetalae</taxon>
        <taxon>asterids</taxon>
        <taxon>campanulids</taxon>
        <taxon>Apiales</taxon>
        <taxon>Apiaceae</taxon>
        <taxon>Apioideae</taxon>
        <taxon>Scandiceae</taxon>
        <taxon>Daucinae</taxon>
        <taxon>Daucus</taxon>
        <taxon>Daucus sect. Daucus</taxon>
    </lineage>
</organism>
<evidence type="ECO:0000256" key="1">
    <source>
        <dbReference type="SAM" id="MobiDB-lite"/>
    </source>
</evidence>
<sequence length="196" mass="21299">MSSMLQKAGTTFLPSSLATRNQLPVSTNGNKKISSAAVGAGPDGTNDSIDQGPKGIRRRLSAISLNKLQDSISSSIPGGSFNTMKSRSSKGLEHAGSSIRKWWDLSWSWILSRKPAFAQDLEMNDEETSFLGSHNKGSWLHLFYKLRSEFDKILSLRSSSNLTLPQTYKYDSISSGGKNKKSSSFSSLPYPSGGGR</sequence>
<feature type="region of interest" description="Disordered" evidence="1">
    <location>
        <begin position="21"/>
        <end position="53"/>
    </location>
</feature>
<dbReference type="OMA" id="RSMPSVK"/>
<evidence type="ECO:0000313" key="2">
    <source>
        <dbReference type="EMBL" id="WOG88663.1"/>
    </source>
</evidence>
<accession>A0A161X5F2</accession>
<feature type="region of interest" description="Disordered" evidence="1">
    <location>
        <begin position="172"/>
        <end position="196"/>
    </location>
</feature>
<protein>
    <submittedName>
        <fullName evidence="2">Uncharacterized protein</fullName>
    </submittedName>
</protein>